<sequence>METSTSLCLSVLPRERMARITKHRRYFLLQLDWVLGRAEALAGLHPARAPGEDYRPVHGPLARDYHHVTTLTGKLRRLQARLRELHKDLYVVDDRLYLSHDSRVFRKLSNNVEHGDGGLDPISRAS</sequence>
<evidence type="ECO:0000313" key="1">
    <source>
        <dbReference type="EMBL" id="KJR82138.1"/>
    </source>
</evidence>
<dbReference type="AlphaFoldDB" id="A0A0F2LXE8"/>
<protein>
    <submittedName>
        <fullName evidence="1">Uncharacterized protein</fullName>
    </submittedName>
</protein>
<dbReference type="OrthoDB" id="10490597at2759"/>
<organism evidence="1 2">
    <name type="scientific">Sporothrix schenckii 1099-18</name>
    <dbReference type="NCBI Taxonomy" id="1397361"/>
    <lineage>
        <taxon>Eukaryota</taxon>
        <taxon>Fungi</taxon>
        <taxon>Dikarya</taxon>
        <taxon>Ascomycota</taxon>
        <taxon>Pezizomycotina</taxon>
        <taxon>Sordariomycetes</taxon>
        <taxon>Sordariomycetidae</taxon>
        <taxon>Ophiostomatales</taxon>
        <taxon>Ophiostomataceae</taxon>
        <taxon>Sporothrix</taxon>
    </lineage>
</organism>
<accession>A0A0F2LXE8</accession>
<name>A0A0F2LXE8_SPOSC</name>
<gene>
    <name evidence="1" type="ORF">SPSK_03728</name>
</gene>
<evidence type="ECO:0000313" key="2">
    <source>
        <dbReference type="Proteomes" id="UP000033710"/>
    </source>
</evidence>
<proteinExistence type="predicted"/>
<dbReference type="VEuPathDB" id="FungiDB:SPSK_03728"/>
<dbReference type="EMBL" id="AXCR01000010">
    <property type="protein sequence ID" value="KJR82138.1"/>
    <property type="molecule type" value="Genomic_DNA"/>
</dbReference>
<comment type="caution">
    <text evidence="1">The sequence shown here is derived from an EMBL/GenBank/DDBJ whole genome shotgun (WGS) entry which is preliminary data.</text>
</comment>
<reference evidence="1 2" key="1">
    <citation type="journal article" date="2014" name="BMC Genomics">
        <title>Comparative genomics of the major fungal agents of human and animal Sporotrichosis: Sporothrix schenckii and Sporothrix brasiliensis.</title>
        <authorList>
            <person name="Teixeira M.M."/>
            <person name="de Almeida L.G."/>
            <person name="Kubitschek-Barreira P."/>
            <person name="Alves F.L."/>
            <person name="Kioshima E.S."/>
            <person name="Abadio A.K."/>
            <person name="Fernandes L."/>
            <person name="Derengowski L.S."/>
            <person name="Ferreira K.S."/>
            <person name="Souza R.C."/>
            <person name="Ruiz J.C."/>
            <person name="de Andrade N.C."/>
            <person name="Paes H.C."/>
            <person name="Nicola A.M."/>
            <person name="Albuquerque P."/>
            <person name="Gerber A.L."/>
            <person name="Martins V.P."/>
            <person name="Peconick L.D."/>
            <person name="Neto A.V."/>
            <person name="Chaucanez C.B."/>
            <person name="Silva P.A."/>
            <person name="Cunha O.L."/>
            <person name="de Oliveira F.F."/>
            <person name="dos Santos T.C."/>
            <person name="Barros A.L."/>
            <person name="Soares M.A."/>
            <person name="de Oliveira L.M."/>
            <person name="Marini M.M."/>
            <person name="Villalobos-Duno H."/>
            <person name="Cunha M.M."/>
            <person name="de Hoog S."/>
            <person name="da Silveira J.F."/>
            <person name="Henrissat B."/>
            <person name="Nino-Vega G.A."/>
            <person name="Cisalpino P.S."/>
            <person name="Mora-Montes H.M."/>
            <person name="Almeida S.R."/>
            <person name="Stajich J.E."/>
            <person name="Lopes-Bezerra L.M."/>
            <person name="Vasconcelos A.T."/>
            <person name="Felipe M.S."/>
        </authorList>
    </citation>
    <scope>NUCLEOTIDE SEQUENCE [LARGE SCALE GENOMIC DNA]</scope>
    <source>
        <strain evidence="1 2">1099-18</strain>
    </source>
</reference>
<dbReference type="KEGG" id="ssck:SPSK_03728"/>
<reference evidence="1 2" key="2">
    <citation type="journal article" date="2015" name="Eukaryot. Cell">
        <title>Asexual propagation of a virulent clone complex in a human and feline outbreak of sporotrichosis.</title>
        <authorList>
            <person name="Teixeira Mde M."/>
            <person name="Rodrigues A.M."/>
            <person name="Tsui C.K."/>
            <person name="de Almeida L.G."/>
            <person name="Van Diepeningen A.D."/>
            <person name="van den Ende B.G."/>
            <person name="Fernandes G.F."/>
            <person name="Kano R."/>
            <person name="Hamelin R.C."/>
            <person name="Lopes-Bezerra L.M."/>
            <person name="Vasconcelos A.T."/>
            <person name="de Hoog S."/>
            <person name="de Camargo Z.P."/>
            <person name="Felipe M.S."/>
        </authorList>
    </citation>
    <scope>NUCLEOTIDE SEQUENCE [LARGE SCALE GENOMIC DNA]</scope>
    <source>
        <strain evidence="1 2">1099-18</strain>
    </source>
</reference>
<dbReference type="GeneID" id="27665839"/>
<dbReference type="Proteomes" id="UP000033710">
    <property type="component" value="Unassembled WGS sequence"/>
</dbReference>
<dbReference type="RefSeq" id="XP_016584814.1">
    <property type="nucleotide sequence ID" value="XM_016730562.1"/>
</dbReference>